<proteinExistence type="predicted"/>
<feature type="domain" description="DUF6590" evidence="2">
    <location>
        <begin position="299"/>
        <end position="446"/>
    </location>
</feature>
<dbReference type="Pfam" id="PF20233">
    <property type="entry name" value="DUF6590"/>
    <property type="match status" value="1"/>
</dbReference>
<dbReference type="InterPro" id="IPR035994">
    <property type="entry name" value="Nucleoside_phosphorylase_sf"/>
</dbReference>
<protein>
    <recommendedName>
        <fullName evidence="2">DUF6590 domain-containing protein</fullName>
    </recommendedName>
</protein>
<evidence type="ECO:0000259" key="2">
    <source>
        <dbReference type="Pfam" id="PF20233"/>
    </source>
</evidence>
<dbReference type="Proteomes" id="UP001148614">
    <property type="component" value="Unassembled WGS sequence"/>
</dbReference>
<dbReference type="InterPro" id="IPR046497">
    <property type="entry name" value="DUF6590"/>
</dbReference>
<feature type="region of interest" description="Disordered" evidence="1">
    <location>
        <begin position="676"/>
        <end position="702"/>
    </location>
</feature>
<evidence type="ECO:0000256" key="1">
    <source>
        <dbReference type="SAM" id="MobiDB-lite"/>
    </source>
</evidence>
<evidence type="ECO:0000313" key="3">
    <source>
        <dbReference type="EMBL" id="KAJ3567076.1"/>
    </source>
</evidence>
<dbReference type="PANTHER" id="PTHR46082:SF6">
    <property type="entry name" value="AAA+ ATPASE DOMAIN-CONTAINING PROTEIN-RELATED"/>
    <property type="match status" value="1"/>
</dbReference>
<accession>A0A9W8NB05</accession>
<gene>
    <name evidence="3" type="ORF">NPX13_g6895</name>
</gene>
<dbReference type="Gene3D" id="3.40.50.1580">
    <property type="entry name" value="Nucleoside phosphorylase domain"/>
    <property type="match status" value="1"/>
</dbReference>
<comment type="caution">
    <text evidence="3">The sequence shown here is derived from an EMBL/GenBank/DDBJ whole genome shotgun (WGS) entry which is preliminary data.</text>
</comment>
<dbReference type="EMBL" id="JANPWZ010001281">
    <property type="protein sequence ID" value="KAJ3567076.1"/>
    <property type="molecule type" value="Genomic_DNA"/>
</dbReference>
<keyword evidence="4" id="KW-1185">Reference proteome</keyword>
<evidence type="ECO:0000313" key="4">
    <source>
        <dbReference type="Proteomes" id="UP001148614"/>
    </source>
</evidence>
<sequence>MSTIPDDYTVLWLCAARVGFETARLLLDKGDCKFRTEHIDSDLYFYGRVGRHNIIVLHLPTALSKYEYKAAATPQNGERAIQGMVQDFPKIKAVLVVGVNTSIQSQQSDIQLGDVVITYEISKTTQQQRFESINKSQISSSIFAEYIPTLRGYCHLPDYIQRHEWSRLALHFNDQLVESNAYEQDLQRLVQKRERDGYKGTTLFHYGAVSSSINLNEDHSLQSPLTSHKSVFGFEVKAQNILKQLSWLVIRGIGNQANPHGTSTGWEGYAAVTPSFYARELLRLIPAGAFELQRIQKPSRFFRVGRCFVTRWVEPRSSLLSGQSTADITQKTDLYSGLFTKMRRFIVIREGSHCAWCVPIHTYEGRGVTKADIKLRDHSKIYRIGNPEPEAEFPLRQPICIAIEGESEFHRLHPASLVNFGKIHTIEHDVSVMNIGYVPKSHLARLKIDLYSLEKSALETKYQRLRRDEGPFNIQLEGREKLSIQELDIGANGLVSIAMSGDSNAEILKLHGSYGSLRISIKNRAVLNLDTVAVGGPICLYLSGESKVAIQKLQQYNGPLLVTLLDEADLSVDVAELKGGLATLAISGTSQFIVRTLDGQGEVLNAKAIDRTRLSIGRACFADSQVSINIDGESEYSVEYLQNNQGLFSTKIREQATLHIGKVGLVETIGAISKSSSGGLDYNSDSETVTTESDRVSNTGHV</sequence>
<dbReference type="VEuPathDB" id="FungiDB:F4678DRAFT_448711"/>
<reference evidence="3" key="1">
    <citation type="submission" date="2022-07" db="EMBL/GenBank/DDBJ databases">
        <title>Genome Sequence of Xylaria arbuscula.</title>
        <authorList>
            <person name="Buettner E."/>
        </authorList>
    </citation>
    <scope>NUCLEOTIDE SEQUENCE</scope>
    <source>
        <strain evidence="3">VT107</strain>
    </source>
</reference>
<organism evidence="3 4">
    <name type="scientific">Xylaria arbuscula</name>
    <dbReference type="NCBI Taxonomy" id="114810"/>
    <lineage>
        <taxon>Eukaryota</taxon>
        <taxon>Fungi</taxon>
        <taxon>Dikarya</taxon>
        <taxon>Ascomycota</taxon>
        <taxon>Pezizomycotina</taxon>
        <taxon>Sordariomycetes</taxon>
        <taxon>Xylariomycetidae</taxon>
        <taxon>Xylariales</taxon>
        <taxon>Xylariaceae</taxon>
        <taxon>Xylaria</taxon>
    </lineage>
</organism>
<dbReference type="InterPro" id="IPR053137">
    <property type="entry name" value="NLR-like"/>
</dbReference>
<dbReference type="GO" id="GO:0009116">
    <property type="term" value="P:nucleoside metabolic process"/>
    <property type="evidence" value="ECO:0007669"/>
    <property type="project" value="InterPro"/>
</dbReference>
<dbReference type="PANTHER" id="PTHR46082">
    <property type="entry name" value="ATP/GTP-BINDING PROTEIN-RELATED"/>
    <property type="match status" value="1"/>
</dbReference>
<dbReference type="GO" id="GO:0003824">
    <property type="term" value="F:catalytic activity"/>
    <property type="evidence" value="ECO:0007669"/>
    <property type="project" value="InterPro"/>
</dbReference>
<dbReference type="AlphaFoldDB" id="A0A9W8NB05"/>
<name>A0A9W8NB05_9PEZI</name>